<dbReference type="Gene3D" id="2.60.120.920">
    <property type="match status" value="1"/>
</dbReference>
<proteinExistence type="predicted"/>
<dbReference type="InterPro" id="IPR043136">
    <property type="entry name" value="B30.2/SPRY_sf"/>
</dbReference>
<reference evidence="1 2" key="1">
    <citation type="submission" date="2020-08" db="EMBL/GenBank/DDBJ databases">
        <authorList>
            <person name="Koutsovoulos G."/>
            <person name="Danchin GJ E."/>
        </authorList>
    </citation>
    <scope>NUCLEOTIDE SEQUENCE [LARGE SCALE GENOMIC DNA]</scope>
</reference>
<sequence>MTEELKEMRKKLEKMEAESAEMKAEFALQARFIQSPNNWSVAEKYGCCESNCLGVCENGNGYVQFAEHQAINYNFGQPRKPNKEIKIMAQNPFLKEGISMFSKSLFFYEVKITGLQKDYEGQSGLLEIGLENEENKINIWITHDDEVIDNGENVCCIDDYKRGKKIQLPKLPLNVKDVVGCGIVFHPGTDQSYVYFTHNNELIGKCVLIEGKNDNFRPYVCLRFTSIEAFFGGGMNNTFCSNVLWRLQNLPSELYVNSDWQDDSSLHLGDLEEHGNLDGHNMKEVLAVGGT</sequence>
<evidence type="ECO:0000313" key="1">
    <source>
        <dbReference type="EMBL" id="CAD2168114.1"/>
    </source>
</evidence>
<comment type="caution">
    <text evidence="1">The sequence shown here is derived from an EMBL/GenBank/DDBJ whole genome shotgun (WGS) entry which is preliminary data.</text>
</comment>
<gene>
    <name evidence="1" type="ORF">MENT_LOCUS19451</name>
</gene>
<dbReference type="AlphaFoldDB" id="A0A6V7UZM8"/>
<name>A0A6V7UZM8_MELEN</name>
<dbReference type="EMBL" id="CAJEWN010000136">
    <property type="protein sequence ID" value="CAD2168114.1"/>
    <property type="molecule type" value="Genomic_DNA"/>
</dbReference>
<evidence type="ECO:0000313" key="2">
    <source>
        <dbReference type="Proteomes" id="UP000580250"/>
    </source>
</evidence>
<organism evidence="1 2">
    <name type="scientific">Meloidogyne enterolobii</name>
    <name type="common">Root-knot nematode worm</name>
    <name type="synonym">Meloidogyne mayaguensis</name>
    <dbReference type="NCBI Taxonomy" id="390850"/>
    <lineage>
        <taxon>Eukaryota</taxon>
        <taxon>Metazoa</taxon>
        <taxon>Ecdysozoa</taxon>
        <taxon>Nematoda</taxon>
        <taxon>Chromadorea</taxon>
        <taxon>Rhabditida</taxon>
        <taxon>Tylenchina</taxon>
        <taxon>Tylenchomorpha</taxon>
        <taxon>Tylenchoidea</taxon>
        <taxon>Meloidogynidae</taxon>
        <taxon>Meloidogyninae</taxon>
        <taxon>Meloidogyne</taxon>
    </lineage>
</organism>
<protein>
    <submittedName>
        <fullName evidence="1">Uncharacterized protein</fullName>
    </submittedName>
</protein>
<dbReference type="Proteomes" id="UP000580250">
    <property type="component" value="Unassembled WGS sequence"/>
</dbReference>
<accession>A0A6V7UZM8</accession>